<sequence>MPRGTVNKNQGRASSARRKEETRQMMLCEHPVQTQFPGCRALKVGNIFVIVLRSTICVCGVSNDHSRQPKGQEREVVKGSWDERRSAWPGLTWPVSSNGNDDVRGGTGRLQSDLVT</sequence>
<organism evidence="2 3">
    <name type="scientific">Elysia marginata</name>
    <dbReference type="NCBI Taxonomy" id="1093978"/>
    <lineage>
        <taxon>Eukaryota</taxon>
        <taxon>Metazoa</taxon>
        <taxon>Spiralia</taxon>
        <taxon>Lophotrochozoa</taxon>
        <taxon>Mollusca</taxon>
        <taxon>Gastropoda</taxon>
        <taxon>Heterobranchia</taxon>
        <taxon>Euthyneura</taxon>
        <taxon>Panpulmonata</taxon>
        <taxon>Sacoglossa</taxon>
        <taxon>Placobranchoidea</taxon>
        <taxon>Plakobranchidae</taxon>
        <taxon>Elysia</taxon>
    </lineage>
</organism>
<protein>
    <submittedName>
        <fullName evidence="2">Uncharacterized protein</fullName>
    </submittedName>
</protein>
<gene>
    <name evidence="2" type="ORF">ElyMa_004382800</name>
</gene>
<feature type="region of interest" description="Disordered" evidence="1">
    <location>
        <begin position="88"/>
        <end position="116"/>
    </location>
</feature>
<feature type="region of interest" description="Disordered" evidence="1">
    <location>
        <begin position="1"/>
        <end position="22"/>
    </location>
</feature>
<proteinExistence type="predicted"/>
<evidence type="ECO:0000313" key="3">
    <source>
        <dbReference type="Proteomes" id="UP000762676"/>
    </source>
</evidence>
<keyword evidence="3" id="KW-1185">Reference proteome</keyword>
<dbReference type="Proteomes" id="UP000762676">
    <property type="component" value="Unassembled WGS sequence"/>
</dbReference>
<evidence type="ECO:0000313" key="2">
    <source>
        <dbReference type="EMBL" id="GFR93617.1"/>
    </source>
</evidence>
<reference evidence="2 3" key="1">
    <citation type="journal article" date="2021" name="Elife">
        <title>Chloroplast acquisition without the gene transfer in kleptoplastic sea slugs, Plakobranchus ocellatus.</title>
        <authorList>
            <person name="Maeda T."/>
            <person name="Takahashi S."/>
            <person name="Yoshida T."/>
            <person name="Shimamura S."/>
            <person name="Takaki Y."/>
            <person name="Nagai Y."/>
            <person name="Toyoda A."/>
            <person name="Suzuki Y."/>
            <person name="Arimoto A."/>
            <person name="Ishii H."/>
            <person name="Satoh N."/>
            <person name="Nishiyama T."/>
            <person name="Hasebe M."/>
            <person name="Maruyama T."/>
            <person name="Minagawa J."/>
            <person name="Obokata J."/>
            <person name="Shigenobu S."/>
        </authorList>
    </citation>
    <scope>NUCLEOTIDE SEQUENCE [LARGE SCALE GENOMIC DNA]</scope>
</reference>
<dbReference type="AlphaFoldDB" id="A0AAV4H840"/>
<comment type="caution">
    <text evidence="2">The sequence shown here is derived from an EMBL/GenBank/DDBJ whole genome shotgun (WGS) entry which is preliminary data.</text>
</comment>
<name>A0AAV4H840_9GAST</name>
<evidence type="ECO:0000256" key="1">
    <source>
        <dbReference type="SAM" id="MobiDB-lite"/>
    </source>
</evidence>
<dbReference type="EMBL" id="BMAT01008843">
    <property type="protein sequence ID" value="GFR93617.1"/>
    <property type="molecule type" value="Genomic_DNA"/>
</dbReference>
<accession>A0AAV4H840</accession>
<feature type="compositionally biased region" description="Polar residues" evidence="1">
    <location>
        <begin position="1"/>
        <end position="13"/>
    </location>
</feature>